<evidence type="ECO:0000313" key="1">
    <source>
        <dbReference type="EMBL" id="SVC74949.1"/>
    </source>
</evidence>
<gene>
    <name evidence="1" type="ORF">METZ01_LOCUS327803</name>
</gene>
<name>A0A382PNK9_9ZZZZ</name>
<protein>
    <submittedName>
        <fullName evidence="1">Uncharacterized protein</fullName>
    </submittedName>
</protein>
<sequence length="91" mass="10012">MGKVKQWATDTAESNVDKILAKFKAGVYNSTVAKNLILNAGNINLIGIDEYNIDEVIDDFKNDTNIFCYVDAVSGKVIADYTKNGGTKIEY</sequence>
<proteinExistence type="predicted"/>
<reference evidence="1" key="1">
    <citation type="submission" date="2018-05" db="EMBL/GenBank/DDBJ databases">
        <authorList>
            <person name="Lanie J.A."/>
            <person name="Ng W.-L."/>
            <person name="Kazmierczak K.M."/>
            <person name="Andrzejewski T.M."/>
            <person name="Davidsen T.M."/>
            <person name="Wayne K.J."/>
            <person name="Tettelin H."/>
            <person name="Glass J.I."/>
            <person name="Rusch D."/>
            <person name="Podicherti R."/>
            <person name="Tsui H.-C.T."/>
            <person name="Winkler M.E."/>
        </authorList>
    </citation>
    <scope>NUCLEOTIDE SEQUENCE</scope>
</reference>
<dbReference type="AlphaFoldDB" id="A0A382PNK9"/>
<dbReference type="EMBL" id="UINC01108675">
    <property type="protein sequence ID" value="SVC74949.1"/>
    <property type="molecule type" value="Genomic_DNA"/>
</dbReference>
<accession>A0A382PNK9</accession>
<organism evidence="1">
    <name type="scientific">marine metagenome</name>
    <dbReference type="NCBI Taxonomy" id="408172"/>
    <lineage>
        <taxon>unclassified sequences</taxon>
        <taxon>metagenomes</taxon>
        <taxon>ecological metagenomes</taxon>
    </lineage>
</organism>